<dbReference type="GO" id="GO:0003824">
    <property type="term" value="F:catalytic activity"/>
    <property type="evidence" value="ECO:0007669"/>
    <property type="project" value="InterPro"/>
</dbReference>
<dbReference type="InterPro" id="IPR009486">
    <property type="entry name" value="Pur_nuclsid_perm"/>
</dbReference>
<name>A0AA36ILE3_9DINO</name>
<protein>
    <recommendedName>
        <fullName evidence="4">Purine nucleoside permease</fullName>
    </recommendedName>
</protein>
<sequence length="349" mass="38116">MRAATLLWLLQLGCADLVPRVVIVTTFPPEFARWKRLLPLDEELPFPGGGGSTSLWWNSELHVLGMVTGMTSKNAAMSVTALGHDQRFDLKKAVWLLAGIAGADPEAGTVGGAVWARSLVDGTAVKFLDPREMPPAWPTGWLPQHRAAPYGQPLPSEAERQQMVVSLNPRLVQWAYKLTQSIQLPDSEALQHLREQYHHLPAAQSAPAISLGATLSTDVFWTGSFSASWARNWTTYWAGGRGTEGVPQFAASAMEDFATAQALAALQRLGRSRGPEALLVLRSTSNFVEPPPGRSPEPNMDFFLEVACEAAFLVGEPVVKALVRHLASQPLKWWRRPLTPASSFVPAEK</sequence>
<evidence type="ECO:0000313" key="3">
    <source>
        <dbReference type="Proteomes" id="UP001178507"/>
    </source>
</evidence>
<dbReference type="Pfam" id="PF06516">
    <property type="entry name" value="NUP"/>
    <property type="match status" value="1"/>
</dbReference>
<dbReference type="Gene3D" id="3.40.50.1580">
    <property type="entry name" value="Nucleoside phosphorylase domain"/>
    <property type="match status" value="1"/>
</dbReference>
<dbReference type="GO" id="GO:0005783">
    <property type="term" value="C:endoplasmic reticulum"/>
    <property type="evidence" value="ECO:0007669"/>
    <property type="project" value="TreeGrafter"/>
</dbReference>
<organism evidence="2 3">
    <name type="scientific">Effrenium voratum</name>
    <dbReference type="NCBI Taxonomy" id="2562239"/>
    <lineage>
        <taxon>Eukaryota</taxon>
        <taxon>Sar</taxon>
        <taxon>Alveolata</taxon>
        <taxon>Dinophyceae</taxon>
        <taxon>Suessiales</taxon>
        <taxon>Symbiodiniaceae</taxon>
        <taxon>Effrenium</taxon>
    </lineage>
</organism>
<dbReference type="EMBL" id="CAUJNA010001713">
    <property type="protein sequence ID" value="CAJ1388562.1"/>
    <property type="molecule type" value="Genomic_DNA"/>
</dbReference>
<keyword evidence="1" id="KW-0732">Signal</keyword>
<evidence type="ECO:0000256" key="1">
    <source>
        <dbReference type="SAM" id="SignalP"/>
    </source>
</evidence>
<dbReference type="AlphaFoldDB" id="A0AA36ILE3"/>
<evidence type="ECO:0008006" key="4">
    <source>
        <dbReference type="Google" id="ProtNLM"/>
    </source>
</evidence>
<proteinExistence type="predicted"/>
<evidence type="ECO:0000313" key="2">
    <source>
        <dbReference type="EMBL" id="CAJ1388562.1"/>
    </source>
</evidence>
<dbReference type="PANTHER" id="PTHR38643:SF1">
    <property type="entry name" value="PURINE NUCLEOSIDE PERMEASE C285.05-RELATED"/>
    <property type="match status" value="1"/>
</dbReference>
<dbReference type="GO" id="GO:0009116">
    <property type="term" value="P:nucleoside metabolic process"/>
    <property type="evidence" value="ECO:0007669"/>
    <property type="project" value="InterPro"/>
</dbReference>
<dbReference type="PANTHER" id="PTHR38643">
    <property type="entry name" value="PURINE NUCLEOSIDE PERMEASE C285.05-RELATED"/>
    <property type="match status" value="1"/>
</dbReference>
<dbReference type="Proteomes" id="UP001178507">
    <property type="component" value="Unassembled WGS sequence"/>
</dbReference>
<reference evidence="2" key="1">
    <citation type="submission" date="2023-08" db="EMBL/GenBank/DDBJ databases">
        <authorList>
            <person name="Chen Y."/>
            <person name="Shah S."/>
            <person name="Dougan E. K."/>
            <person name="Thang M."/>
            <person name="Chan C."/>
        </authorList>
    </citation>
    <scope>NUCLEOTIDE SEQUENCE</scope>
</reference>
<accession>A0AA36ILE3</accession>
<comment type="caution">
    <text evidence="2">The sequence shown here is derived from an EMBL/GenBank/DDBJ whole genome shotgun (WGS) entry which is preliminary data.</text>
</comment>
<dbReference type="InterPro" id="IPR035994">
    <property type="entry name" value="Nucleoside_phosphorylase_sf"/>
</dbReference>
<feature type="signal peptide" evidence="1">
    <location>
        <begin position="1"/>
        <end position="15"/>
    </location>
</feature>
<feature type="chain" id="PRO_5041279002" description="Purine nucleoside permease" evidence="1">
    <location>
        <begin position="16"/>
        <end position="349"/>
    </location>
</feature>
<dbReference type="PIRSF" id="PIRSF013171">
    <property type="entry name" value="Pur_nuclsid_perm"/>
    <property type="match status" value="1"/>
</dbReference>
<gene>
    <name evidence="2" type="ORF">EVOR1521_LOCUS14394</name>
</gene>
<keyword evidence="3" id="KW-1185">Reference proteome</keyword>
<dbReference type="GO" id="GO:0055085">
    <property type="term" value="P:transmembrane transport"/>
    <property type="evidence" value="ECO:0007669"/>
    <property type="project" value="InterPro"/>
</dbReference>
<dbReference type="SUPFAM" id="SSF53167">
    <property type="entry name" value="Purine and uridine phosphorylases"/>
    <property type="match status" value="1"/>
</dbReference>